<reference evidence="4 5" key="1">
    <citation type="submission" date="2022-09" db="EMBL/GenBank/DDBJ databases">
        <title>New species of Phenylobacterium.</title>
        <authorList>
            <person name="Mieszkin S."/>
        </authorList>
    </citation>
    <scope>NUCLEOTIDE SEQUENCE [LARGE SCALE GENOMIC DNA]</scope>
    <source>
        <strain evidence="4 5">HK31-G</strain>
    </source>
</reference>
<evidence type="ECO:0000313" key="4">
    <source>
        <dbReference type="EMBL" id="MFD3262571.1"/>
    </source>
</evidence>
<evidence type="ECO:0000313" key="5">
    <source>
        <dbReference type="Proteomes" id="UP001598130"/>
    </source>
</evidence>
<dbReference type="PANTHER" id="PTHR43800">
    <property type="entry name" value="PEPTIDYL-LYSINE N-ACETYLTRANSFERASE YJAB"/>
    <property type="match status" value="1"/>
</dbReference>
<dbReference type="SUPFAM" id="SSF55729">
    <property type="entry name" value="Acyl-CoA N-acyltransferases (Nat)"/>
    <property type="match status" value="1"/>
</dbReference>
<gene>
    <name evidence="4" type="ORF">OCL97_01170</name>
</gene>
<dbReference type="RefSeq" id="WP_377366851.1">
    <property type="nucleotide sequence ID" value="NZ_JAOTJD010000001.1"/>
</dbReference>
<dbReference type="Proteomes" id="UP001598130">
    <property type="component" value="Unassembled WGS sequence"/>
</dbReference>
<dbReference type="InterPro" id="IPR000182">
    <property type="entry name" value="GNAT_dom"/>
</dbReference>
<dbReference type="InterPro" id="IPR016181">
    <property type="entry name" value="Acyl_CoA_acyltransferase"/>
</dbReference>
<dbReference type="PROSITE" id="PS51186">
    <property type="entry name" value="GNAT"/>
    <property type="match status" value="1"/>
</dbReference>
<sequence>MRVRLATWDDIPALPQIERSAGEAFRGTDQAWIADDIVAEADAYPPLIEAGGVWVAEEDEVVAGFISTQPVAGAFHILELAVGHDHQRKGIGRALMDAALAEARRAGYRTATLTTFRGIPWNAPFYARLGFELLDAPPTVLAAILAEEAARGLTDRCAMRLAL</sequence>
<evidence type="ECO:0000259" key="3">
    <source>
        <dbReference type="PROSITE" id="PS51186"/>
    </source>
</evidence>
<keyword evidence="1" id="KW-0808">Transferase</keyword>
<name>A0ABW6CKB3_9CAUL</name>
<organism evidence="4 5">
    <name type="scientific">Phenylobacterium ferrooxidans</name>
    <dbReference type="NCBI Taxonomy" id="2982689"/>
    <lineage>
        <taxon>Bacteria</taxon>
        <taxon>Pseudomonadati</taxon>
        <taxon>Pseudomonadota</taxon>
        <taxon>Alphaproteobacteria</taxon>
        <taxon>Caulobacterales</taxon>
        <taxon>Caulobacteraceae</taxon>
        <taxon>Phenylobacterium</taxon>
    </lineage>
</organism>
<keyword evidence="2" id="KW-0012">Acyltransferase</keyword>
<dbReference type="EMBL" id="JAOTJD010000001">
    <property type="protein sequence ID" value="MFD3262571.1"/>
    <property type="molecule type" value="Genomic_DNA"/>
</dbReference>
<proteinExistence type="predicted"/>
<dbReference type="Gene3D" id="3.40.630.30">
    <property type="match status" value="1"/>
</dbReference>
<keyword evidence="5" id="KW-1185">Reference proteome</keyword>
<dbReference type="CDD" id="cd04301">
    <property type="entry name" value="NAT_SF"/>
    <property type="match status" value="1"/>
</dbReference>
<dbReference type="Pfam" id="PF13508">
    <property type="entry name" value="Acetyltransf_7"/>
    <property type="match status" value="1"/>
</dbReference>
<evidence type="ECO:0000256" key="1">
    <source>
        <dbReference type="ARBA" id="ARBA00022679"/>
    </source>
</evidence>
<protein>
    <submittedName>
        <fullName evidence="4">GNAT family N-acetyltransferase</fullName>
    </submittedName>
</protein>
<evidence type="ECO:0000256" key="2">
    <source>
        <dbReference type="ARBA" id="ARBA00023315"/>
    </source>
</evidence>
<dbReference type="PANTHER" id="PTHR43800:SF1">
    <property type="entry name" value="PEPTIDYL-LYSINE N-ACETYLTRANSFERASE YJAB"/>
    <property type="match status" value="1"/>
</dbReference>
<feature type="domain" description="N-acetyltransferase" evidence="3">
    <location>
        <begin position="1"/>
        <end position="151"/>
    </location>
</feature>
<accession>A0ABW6CKB3</accession>
<comment type="caution">
    <text evidence="4">The sequence shown here is derived from an EMBL/GenBank/DDBJ whole genome shotgun (WGS) entry which is preliminary data.</text>
</comment>